<keyword evidence="1" id="KW-1133">Transmembrane helix</keyword>
<comment type="caution">
    <text evidence="2">The sequence shown here is derived from an EMBL/GenBank/DDBJ whole genome shotgun (WGS) entry which is preliminary data.</text>
</comment>
<gene>
    <name evidence="2" type="ORF">D0Y65_012158</name>
</gene>
<evidence type="ECO:0000313" key="2">
    <source>
        <dbReference type="EMBL" id="RZC12230.1"/>
    </source>
</evidence>
<sequence>MFLRSPLAHSSSSSSSYGLLLPLLVRLPLPMMLLLPVTIRVHGCSLQFFFIRFSHRYDSSSSCPTKKMTFFWKNPIRIINPYGSYGLAIRIRIADLKINGCPKQFPTLQQVSMNITLKDRVASYECICEGMNYETECVHYFRHSQLFTSTSQLVVLDQVIAGRKMESCKIAILLTIYIMAMLVFAHCCVAENVAEDVAAIPPAPMESAGVHLCASAVFLATAFVVARFT</sequence>
<protein>
    <submittedName>
        <fullName evidence="2">Uncharacterized protein</fullName>
    </submittedName>
</protein>
<dbReference type="Proteomes" id="UP000289340">
    <property type="component" value="Chromosome 5"/>
</dbReference>
<feature type="transmembrane region" description="Helical" evidence="1">
    <location>
        <begin position="208"/>
        <end position="228"/>
    </location>
</feature>
<accession>A0A445KMT5</accession>
<name>A0A445KMT5_GLYSO</name>
<evidence type="ECO:0000256" key="1">
    <source>
        <dbReference type="SAM" id="Phobius"/>
    </source>
</evidence>
<dbReference type="AlphaFoldDB" id="A0A445KMT5"/>
<feature type="transmembrane region" description="Helical" evidence="1">
    <location>
        <begin position="170"/>
        <end position="193"/>
    </location>
</feature>
<organism evidence="2 3">
    <name type="scientific">Glycine soja</name>
    <name type="common">Wild soybean</name>
    <dbReference type="NCBI Taxonomy" id="3848"/>
    <lineage>
        <taxon>Eukaryota</taxon>
        <taxon>Viridiplantae</taxon>
        <taxon>Streptophyta</taxon>
        <taxon>Embryophyta</taxon>
        <taxon>Tracheophyta</taxon>
        <taxon>Spermatophyta</taxon>
        <taxon>Magnoliopsida</taxon>
        <taxon>eudicotyledons</taxon>
        <taxon>Gunneridae</taxon>
        <taxon>Pentapetalae</taxon>
        <taxon>rosids</taxon>
        <taxon>fabids</taxon>
        <taxon>Fabales</taxon>
        <taxon>Fabaceae</taxon>
        <taxon>Papilionoideae</taxon>
        <taxon>50 kb inversion clade</taxon>
        <taxon>NPAAA clade</taxon>
        <taxon>indigoferoid/millettioid clade</taxon>
        <taxon>Phaseoleae</taxon>
        <taxon>Glycine</taxon>
        <taxon>Glycine subgen. Soja</taxon>
    </lineage>
</organism>
<keyword evidence="1" id="KW-0812">Transmembrane</keyword>
<keyword evidence="3" id="KW-1185">Reference proteome</keyword>
<proteinExistence type="predicted"/>
<dbReference type="EMBL" id="QZWG01000005">
    <property type="protein sequence ID" value="RZC12230.1"/>
    <property type="molecule type" value="Genomic_DNA"/>
</dbReference>
<reference evidence="2 3" key="1">
    <citation type="submission" date="2018-09" db="EMBL/GenBank/DDBJ databases">
        <title>A high-quality reference genome of wild soybean provides a powerful tool to mine soybean genomes.</title>
        <authorList>
            <person name="Xie M."/>
            <person name="Chung C.Y.L."/>
            <person name="Li M.-W."/>
            <person name="Wong F.-L."/>
            <person name="Chan T.-F."/>
            <person name="Lam H.-M."/>
        </authorList>
    </citation>
    <scope>NUCLEOTIDE SEQUENCE [LARGE SCALE GENOMIC DNA]</scope>
    <source>
        <strain evidence="3">cv. W05</strain>
        <tissue evidence="2">Hypocotyl of etiolated seedlings</tissue>
    </source>
</reference>
<keyword evidence="1" id="KW-0472">Membrane</keyword>
<evidence type="ECO:0000313" key="3">
    <source>
        <dbReference type="Proteomes" id="UP000289340"/>
    </source>
</evidence>